<evidence type="ECO:0000313" key="1">
    <source>
        <dbReference type="EMBL" id="KAJ1672031.1"/>
    </source>
</evidence>
<feature type="non-terminal residue" evidence="1">
    <location>
        <position position="1"/>
    </location>
</feature>
<dbReference type="Proteomes" id="UP001145114">
    <property type="component" value="Unassembled WGS sequence"/>
</dbReference>
<reference evidence="1" key="1">
    <citation type="submission" date="2022-06" db="EMBL/GenBank/DDBJ databases">
        <title>Phylogenomic reconstructions and comparative analyses of Kickxellomycotina fungi.</title>
        <authorList>
            <person name="Reynolds N.K."/>
            <person name="Stajich J.E."/>
            <person name="Barry K."/>
            <person name="Grigoriev I.V."/>
            <person name="Crous P."/>
            <person name="Smith M.E."/>
        </authorList>
    </citation>
    <scope>NUCLEOTIDE SEQUENCE</scope>
    <source>
        <strain evidence="1">RSA 2271</strain>
    </source>
</reference>
<proteinExistence type="predicted"/>
<name>A0ACC1H834_9FUNG</name>
<dbReference type="EMBL" id="JAMZIH010008488">
    <property type="protein sequence ID" value="KAJ1672031.1"/>
    <property type="molecule type" value="Genomic_DNA"/>
</dbReference>
<organism evidence="1 2">
    <name type="scientific">Spiromyces aspiralis</name>
    <dbReference type="NCBI Taxonomy" id="68401"/>
    <lineage>
        <taxon>Eukaryota</taxon>
        <taxon>Fungi</taxon>
        <taxon>Fungi incertae sedis</taxon>
        <taxon>Zoopagomycota</taxon>
        <taxon>Kickxellomycotina</taxon>
        <taxon>Kickxellomycetes</taxon>
        <taxon>Kickxellales</taxon>
        <taxon>Kickxellaceae</taxon>
        <taxon>Spiromyces</taxon>
    </lineage>
</organism>
<protein>
    <submittedName>
        <fullName evidence="1">Uncharacterized protein</fullName>
    </submittedName>
</protein>
<keyword evidence="2" id="KW-1185">Reference proteome</keyword>
<evidence type="ECO:0000313" key="2">
    <source>
        <dbReference type="Proteomes" id="UP001145114"/>
    </source>
</evidence>
<feature type="non-terminal residue" evidence="1">
    <location>
        <position position="294"/>
    </location>
</feature>
<gene>
    <name evidence="1" type="ORF">EV182_007328</name>
</gene>
<accession>A0ACC1H834</accession>
<sequence length="294" mass="32647">STRKSSRITYKSKNKKNKAKSADIPSPPLGSKGPSNDKNDNSPKPVAHKFFIVEAARDDSEFDGTFNPEHADKQVGDTKGKRYFAIKDSDEEDSDNRYDELDSLIDNNDYGGSEVEADTAPKHGRGRRARGKREYHTSMDSDDMPLSKATLPRNRRRGKDDVADTREDSGQASGRLQLRSGARRPSNLHSSSDEDKASDEDVLRTPLSAVRRGLTKRISVIDESEDEQDDTNPKAADSGSDNDNSDDINEYLDPAVLTPSRLRSRPRGSRYREILEASRLKALQQGTSSQFTNG</sequence>
<comment type="caution">
    <text evidence="1">The sequence shown here is derived from an EMBL/GenBank/DDBJ whole genome shotgun (WGS) entry which is preliminary data.</text>
</comment>